<dbReference type="Proteomes" id="UP000479563">
    <property type="component" value="Unassembled WGS sequence"/>
</dbReference>
<gene>
    <name evidence="3" type="ORF">GKE07_12370</name>
</gene>
<dbReference type="SUPFAM" id="SSF143422">
    <property type="entry name" value="Transposase IS200-like"/>
    <property type="match status" value="1"/>
</dbReference>
<dbReference type="EMBL" id="WKQP01000021">
    <property type="protein sequence ID" value="MSC60977.1"/>
    <property type="molecule type" value="Genomic_DNA"/>
</dbReference>
<reference evidence="3 4" key="1">
    <citation type="journal article" date="2019" name="Nat. Med.">
        <title>A library of human gut bacterial isolates paired with longitudinal multiomics data enables mechanistic microbiome research.</title>
        <authorList>
            <person name="Poyet M."/>
            <person name="Groussin M."/>
            <person name="Gibbons S.M."/>
            <person name="Avila-Pacheco J."/>
            <person name="Jiang X."/>
            <person name="Kearney S.M."/>
            <person name="Perrotta A.R."/>
            <person name="Berdy B."/>
            <person name="Zhao S."/>
            <person name="Lieberman T.D."/>
            <person name="Swanson P.K."/>
            <person name="Smith M."/>
            <person name="Roesemann S."/>
            <person name="Alexander J.E."/>
            <person name="Rich S.A."/>
            <person name="Livny J."/>
            <person name="Vlamakis H."/>
            <person name="Clish C."/>
            <person name="Bullock K."/>
            <person name="Deik A."/>
            <person name="Scott J."/>
            <person name="Pierce K.A."/>
            <person name="Xavier R.J."/>
            <person name="Alm E.J."/>
        </authorList>
    </citation>
    <scope>NUCLEOTIDE SEQUENCE [LARGE SCALE GENOMIC DNA]</scope>
    <source>
        <strain evidence="3 4">BIOML-A11</strain>
    </source>
</reference>
<dbReference type="InterPro" id="IPR036515">
    <property type="entry name" value="Transposase_17_sf"/>
</dbReference>
<dbReference type="Pfam" id="PF01797">
    <property type="entry name" value="Y1_Tnp"/>
    <property type="match status" value="1"/>
</dbReference>
<evidence type="ECO:0000313" key="3">
    <source>
        <dbReference type="EMBL" id="MSC60977.1"/>
    </source>
</evidence>
<proteinExistence type="predicted"/>
<protein>
    <recommendedName>
        <fullName evidence="2">Transposase IS200-like domain-containing protein</fullName>
    </recommendedName>
</protein>
<dbReference type="Gene3D" id="3.30.70.1290">
    <property type="entry name" value="Transposase IS200-like"/>
    <property type="match status" value="1"/>
</dbReference>
<dbReference type="GO" id="GO:0006313">
    <property type="term" value="P:DNA transposition"/>
    <property type="evidence" value="ECO:0007669"/>
    <property type="project" value="InterPro"/>
</dbReference>
<feature type="compositionally biased region" description="Basic and acidic residues" evidence="1">
    <location>
        <begin position="40"/>
        <end position="50"/>
    </location>
</feature>
<evidence type="ECO:0000313" key="4">
    <source>
        <dbReference type="Proteomes" id="UP000479563"/>
    </source>
</evidence>
<evidence type="ECO:0000256" key="1">
    <source>
        <dbReference type="SAM" id="MobiDB-lite"/>
    </source>
</evidence>
<accession>A0A6L5T9V5</accession>
<evidence type="ECO:0000259" key="2">
    <source>
        <dbReference type="Pfam" id="PF01797"/>
    </source>
</evidence>
<dbReference type="GO" id="GO:0004803">
    <property type="term" value="F:transposase activity"/>
    <property type="evidence" value="ECO:0007669"/>
    <property type="project" value="InterPro"/>
</dbReference>
<organism evidence="3 4">
    <name type="scientific">Agathobacter rectalis</name>
    <dbReference type="NCBI Taxonomy" id="39491"/>
    <lineage>
        <taxon>Bacteria</taxon>
        <taxon>Bacillati</taxon>
        <taxon>Bacillota</taxon>
        <taxon>Clostridia</taxon>
        <taxon>Lachnospirales</taxon>
        <taxon>Lachnospiraceae</taxon>
        <taxon>Agathobacter</taxon>
    </lineage>
</organism>
<comment type="caution">
    <text evidence="3">The sequence shown here is derived from an EMBL/GenBank/DDBJ whole genome shotgun (WGS) entry which is preliminary data.</text>
</comment>
<sequence>MTRHPELQSKWEKSFRARRYYVYTIGNITEDAIKKYIQEQSDESRKEENKGNTGLQKYFDVD</sequence>
<feature type="region of interest" description="Disordered" evidence="1">
    <location>
        <begin position="40"/>
        <end position="62"/>
    </location>
</feature>
<dbReference type="AlphaFoldDB" id="A0A6L5T9V5"/>
<feature type="domain" description="Transposase IS200-like" evidence="2">
    <location>
        <begin position="3"/>
        <end position="40"/>
    </location>
</feature>
<dbReference type="GO" id="GO:0003677">
    <property type="term" value="F:DNA binding"/>
    <property type="evidence" value="ECO:0007669"/>
    <property type="project" value="InterPro"/>
</dbReference>
<name>A0A6L5T9V5_9FIRM</name>
<dbReference type="InterPro" id="IPR002686">
    <property type="entry name" value="Transposase_17"/>
</dbReference>